<evidence type="ECO:0000313" key="2">
    <source>
        <dbReference type="Proteomes" id="UP000694407"/>
    </source>
</evidence>
<dbReference type="Ensembl" id="ENSMMMT00000015687.1">
    <property type="protein sequence ID" value="ENSMMMP00000013746.1"/>
    <property type="gene ID" value="ENSMMMG00000012256.1"/>
</dbReference>
<evidence type="ECO:0000313" key="1">
    <source>
        <dbReference type="Ensembl" id="ENSMMMP00000013746.1"/>
    </source>
</evidence>
<name>A0A8C6ETH5_MARMA</name>
<reference evidence="1" key="2">
    <citation type="submission" date="2025-09" db="UniProtKB">
        <authorList>
            <consortium name="Ensembl"/>
        </authorList>
    </citation>
    <scope>IDENTIFICATION</scope>
</reference>
<accession>A0A8C6ETH5</accession>
<dbReference type="Proteomes" id="UP000694407">
    <property type="component" value="Unplaced"/>
</dbReference>
<dbReference type="AlphaFoldDB" id="A0A8C6ETH5"/>
<reference evidence="1" key="1">
    <citation type="submission" date="2025-08" db="UniProtKB">
        <authorList>
            <consortium name="Ensembl"/>
        </authorList>
    </citation>
    <scope>IDENTIFICATION</scope>
</reference>
<keyword evidence="2" id="KW-1185">Reference proteome</keyword>
<proteinExistence type="predicted"/>
<sequence length="51" mass="5964">MTVLPLFTSKNRELLTRKARPASPIYLSGWQRKKRTCMLVKEDIGWEDGEI</sequence>
<protein>
    <submittedName>
        <fullName evidence="1">Uncharacterized protein</fullName>
    </submittedName>
</protein>
<dbReference type="GeneTree" id="ENSGT00960000187246"/>
<organism evidence="1 2">
    <name type="scientific">Marmota marmota marmota</name>
    <name type="common">Alpine marmot</name>
    <dbReference type="NCBI Taxonomy" id="9994"/>
    <lineage>
        <taxon>Eukaryota</taxon>
        <taxon>Metazoa</taxon>
        <taxon>Chordata</taxon>
        <taxon>Craniata</taxon>
        <taxon>Vertebrata</taxon>
        <taxon>Euteleostomi</taxon>
        <taxon>Mammalia</taxon>
        <taxon>Eutheria</taxon>
        <taxon>Euarchontoglires</taxon>
        <taxon>Glires</taxon>
        <taxon>Rodentia</taxon>
        <taxon>Sciuromorpha</taxon>
        <taxon>Sciuridae</taxon>
        <taxon>Xerinae</taxon>
        <taxon>Marmotini</taxon>
        <taxon>Marmota</taxon>
    </lineage>
</organism>